<gene>
    <name evidence="1" type="ORF">Lani381_1301</name>
</gene>
<dbReference type="EMBL" id="JMHU01000014">
    <property type="protein sequence ID" value="KDA45676.1"/>
    <property type="molecule type" value="Genomic_DNA"/>
</dbReference>
<reference evidence="1 2" key="1">
    <citation type="submission" date="2014-04" db="EMBL/GenBank/DDBJ databases">
        <title>Draft Genome Sequence of Lactobacillus animalis 381-IL-28.</title>
        <authorList>
            <person name="Sturino J.M."/>
            <person name="Rajendran M."/>
            <person name="Altermann E."/>
        </authorList>
    </citation>
    <scope>NUCLEOTIDE SEQUENCE [LARGE SCALE GENOMIC DNA]</scope>
    <source>
        <strain evidence="1 2">381-IL-28</strain>
    </source>
</reference>
<evidence type="ECO:0000313" key="1">
    <source>
        <dbReference type="EMBL" id="KDA45676.1"/>
    </source>
</evidence>
<proteinExistence type="predicted"/>
<name>A0ABR4RP18_9LACO</name>
<protein>
    <submittedName>
        <fullName evidence="1">Uncharacterized protein</fullName>
    </submittedName>
</protein>
<sequence length="32" mass="3539">MTDLVSLSKSIPTVTVDNEKTLTDFLYDDGGY</sequence>
<evidence type="ECO:0000313" key="2">
    <source>
        <dbReference type="Proteomes" id="UP000027129"/>
    </source>
</evidence>
<dbReference type="Proteomes" id="UP000027129">
    <property type="component" value="Unassembled WGS sequence"/>
</dbReference>
<comment type="caution">
    <text evidence="1">The sequence shown here is derived from an EMBL/GenBank/DDBJ whole genome shotgun (WGS) entry which is preliminary data.</text>
</comment>
<accession>A0ABR4RP18</accession>
<organism evidence="1 2">
    <name type="scientific">Ligilactobacillus animalis</name>
    <dbReference type="NCBI Taxonomy" id="1605"/>
    <lineage>
        <taxon>Bacteria</taxon>
        <taxon>Bacillati</taxon>
        <taxon>Bacillota</taxon>
        <taxon>Bacilli</taxon>
        <taxon>Lactobacillales</taxon>
        <taxon>Lactobacillaceae</taxon>
        <taxon>Ligilactobacillus</taxon>
    </lineage>
</organism>
<keyword evidence="2" id="KW-1185">Reference proteome</keyword>